<dbReference type="GO" id="GO:0140098">
    <property type="term" value="F:catalytic activity, acting on RNA"/>
    <property type="evidence" value="ECO:0007669"/>
    <property type="project" value="UniProtKB-ARBA"/>
</dbReference>
<dbReference type="PANTHER" id="PTHR21600:SF87">
    <property type="entry name" value="RNA PSEUDOURIDYLATE SYNTHASE DOMAIN-CONTAINING PROTEIN 1"/>
    <property type="match status" value="1"/>
</dbReference>
<reference evidence="4" key="1">
    <citation type="submission" date="2020-08" db="EMBL/GenBank/DDBJ databases">
        <title>Lacibacter sp. S13-6-6 genome sequencing.</title>
        <authorList>
            <person name="Jin L."/>
        </authorList>
    </citation>
    <scope>NUCLEOTIDE SEQUENCE [LARGE SCALE GENOMIC DNA]</scope>
    <source>
        <strain evidence="4">S13-6-6</strain>
    </source>
</reference>
<dbReference type="CDD" id="cd02869">
    <property type="entry name" value="PseudoU_synth_RluA_like"/>
    <property type="match status" value="1"/>
</dbReference>
<evidence type="ECO:0000313" key="3">
    <source>
        <dbReference type="EMBL" id="QNA45220.1"/>
    </source>
</evidence>
<dbReference type="Pfam" id="PF00849">
    <property type="entry name" value="PseudoU_synth_2"/>
    <property type="match status" value="1"/>
</dbReference>
<proteinExistence type="inferred from homology"/>
<dbReference type="PROSITE" id="PS01129">
    <property type="entry name" value="PSI_RLU"/>
    <property type="match status" value="1"/>
</dbReference>
<gene>
    <name evidence="3" type="ORF">H4075_03180</name>
</gene>
<dbReference type="EMBL" id="CP060007">
    <property type="protein sequence ID" value="QNA45220.1"/>
    <property type="molecule type" value="Genomic_DNA"/>
</dbReference>
<dbReference type="InterPro" id="IPR020103">
    <property type="entry name" value="PsdUridine_synth_cat_dom_sf"/>
</dbReference>
<accession>A0A7G5XIB7</accession>
<feature type="domain" description="Pseudouridine synthase RsuA/RluA-like" evidence="2">
    <location>
        <begin position="13"/>
        <end position="158"/>
    </location>
</feature>
<dbReference type="AlphaFoldDB" id="A0A7G5XIB7"/>
<dbReference type="KEGG" id="lacs:H4075_03180"/>
<comment type="similarity">
    <text evidence="1">Belongs to the pseudouridine synthase RluA family.</text>
</comment>
<organism evidence="3 4">
    <name type="scientific">Lacibacter sediminis</name>
    <dbReference type="NCBI Taxonomy" id="2760713"/>
    <lineage>
        <taxon>Bacteria</taxon>
        <taxon>Pseudomonadati</taxon>
        <taxon>Bacteroidota</taxon>
        <taxon>Chitinophagia</taxon>
        <taxon>Chitinophagales</taxon>
        <taxon>Chitinophagaceae</taxon>
        <taxon>Lacibacter</taxon>
    </lineage>
</organism>
<dbReference type="InterPro" id="IPR006145">
    <property type="entry name" value="PsdUridine_synth_RsuA/RluA"/>
</dbReference>
<dbReference type="GO" id="GO:0003723">
    <property type="term" value="F:RNA binding"/>
    <property type="evidence" value="ECO:0007669"/>
    <property type="project" value="InterPro"/>
</dbReference>
<dbReference type="SUPFAM" id="SSF55120">
    <property type="entry name" value="Pseudouridine synthase"/>
    <property type="match status" value="1"/>
</dbReference>
<evidence type="ECO:0000313" key="4">
    <source>
        <dbReference type="Proteomes" id="UP000515344"/>
    </source>
</evidence>
<dbReference type="RefSeq" id="WP_182804086.1">
    <property type="nucleotide sequence ID" value="NZ_CP060007.1"/>
</dbReference>
<name>A0A7G5XIB7_9BACT</name>
<dbReference type="InterPro" id="IPR050188">
    <property type="entry name" value="RluA_PseudoU_synthase"/>
</dbReference>
<evidence type="ECO:0000259" key="2">
    <source>
        <dbReference type="Pfam" id="PF00849"/>
    </source>
</evidence>
<evidence type="ECO:0000256" key="1">
    <source>
        <dbReference type="ARBA" id="ARBA00010876"/>
    </source>
</evidence>
<dbReference type="PANTHER" id="PTHR21600">
    <property type="entry name" value="MITOCHONDRIAL RNA PSEUDOURIDINE SYNTHASE"/>
    <property type="match status" value="1"/>
</dbReference>
<dbReference type="InterPro" id="IPR006224">
    <property type="entry name" value="PsdUridine_synth_RluA-like_CS"/>
</dbReference>
<dbReference type="GO" id="GO:0000455">
    <property type="term" value="P:enzyme-directed rRNA pseudouridine synthesis"/>
    <property type="evidence" value="ECO:0007669"/>
    <property type="project" value="TreeGrafter"/>
</dbReference>
<keyword evidence="4" id="KW-1185">Reference proteome</keyword>
<dbReference type="GO" id="GO:0009982">
    <property type="term" value="F:pseudouridine synthase activity"/>
    <property type="evidence" value="ECO:0007669"/>
    <property type="project" value="InterPro"/>
</dbReference>
<sequence length="240" mass="27779">MKNKLEIIAETDHWIALNKPSGLLSIPDRKQSEPSLKDWLNEKYDKVWVVHRLDKFTSGLIVFAKDEETHKLLSKQFEDRTVEKFYLGLVHGTLANKEGSVDAAIMEHPAKNATYITHAKGRASLTDYKVLEEHGLYSWMQFQIHTGRTHQIRVHMKHIGHPIVCDEVYGTATPILLSSMKRKKFKLAKSEEEERPLLNRLALHAWKLTFTDVDGKKVELEATLSKDLRALLQQFEKWIK</sequence>
<dbReference type="Gene3D" id="3.30.2350.10">
    <property type="entry name" value="Pseudouridine synthase"/>
    <property type="match status" value="1"/>
</dbReference>
<protein>
    <submittedName>
        <fullName evidence="3">RNA pseudouridine synthase</fullName>
    </submittedName>
</protein>
<dbReference type="Proteomes" id="UP000515344">
    <property type="component" value="Chromosome"/>
</dbReference>